<feature type="binding site" evidence="8">
    <location>
        <position position="72"/>
    </location>
    <ligand>
        <name>Mg(2+)</name>
        <dbReference type="ChEBI" id="CHEBI:18420"/>
        <label>1</label>
        <note>catalytic</note>
    </ligand>
</feature>
<dbReference type="GO" id="GO:0007165">
    <property type="term" value="P:signal transduction"/>
    <property type="evidence" value="ECO:0007669"/>
    <property type="project" value="TreeGrafter"/>
</dbReference>
<evidence type="ECO:0000313" key="10">
    <source>
        <dbReference type="EMBL" id="PSF05245.1"/>
    </source>
</evidence>
<evidence type="ECO:0000256" key="4">
    <source>
        <dbReference type="ARBA" id="ARBA00022723"/>
    </source>
</evidence>
<dbReference type="PANTHER" id="PTHR20854">
    <property type="entry name" value="INOSITOL MONOPHOSPHATASE"/>
    <property type="match status" value="1"/>
</dbReference>
<reference evidence="10 11" key="1">
    <citation type="submission" date="2018-03" db="EMBL/GenBank/DDBJ databases">
        <title>Marinobacter brunus sp. nov., a marine bacterium of Gamma-proteobacteria isolated from the surface seawater of the South China Sea.</title>
        <authorList>
            <person name="Cheng H."/>
            <person name="Wu Y.-H."/>
            <person name="Xamxidin M."/>
            <person name="Xu X.-W."/>
        </authorList>
    </citation>
    <scope>NUCLEOTIDE SEQUENCE [LARGE SCALE GENOMIC DNA]</scope>
    <source>
        <strain evidence="10 11">NH169-3</strain>
    </source>
</reference>
<dbReference type="CDD" id="cd01639">
    <property type="entry name" value="IMPase"/>
    <property type="match status" value="1"/>
</dbReference>
<dbReference type="EC" id="3.1.3.25" evidence="9"/>
<feature type="binding site" evidence="8">
    <location>
        <position position="92"/>
    </location>
    <ligand>
        <name>Mg(2+)</name>
        <dbReference type="ChEBI" id="CHEBI:18420"/>
        <label>1</label>
        <note>catalytic</note>
    </ligand>
</feature>
<dbReference type="InterPro" id="IPR020583">
    <property type="entry name" value="Inositol_monoP_metal-BS"/>
</dbReference>
<proteinExistence type="inferred from homology"/>
<dbReference type="Proteomes" id="UP000239866">
    <property type="component" value="Unassembled WGS sequence"/>
</dbReference>
<evidence type="ECO:0000256" key="3">
    <source>
        <dbReference type="ARBA" id="ARBA00009759"/>
    </source>
</evidence>
<evidence type="ECO:0000256" key="2">
    <source>
        <dbReference type="ARBA" id="ARBA00001946"/>
    </source>
</evidence>
<feature type="binding site" evidence="8">
    <location>
        <position position="94"/>
    </location>
    <ligand>
        <name>Mg(2+)</name>
        <dbReference type="ChEBI" id="CHEBI:18420"/>
        <label>1</label>
        <note>catalytic</note>
    </ligand>
</feature>
<dbReference type="GO" id="GO:0008934">
    <property type="term" value="F:inositol monophosphate 1-phosphatase activity"/>
    <property type="evidence" value="ECO:0007669"/>
    <property type="project" value="InterPro"/>
</dbReference>
<dbReference type="InterPro" id="IPR033942">
    <property type="entry name" value="IMPase"/>
</dbReference>
<dbReference type="GO" id="GO:0006020">
    <property type="term" value="P:inositol metabolic process"/>
    <property type="evidence" value="ECO:0007669"/>
    <property type="project" value="TreeGrafter"/>
</dbReference>
<dbReference type="PROSITE" id="PS00629">
    <property type="entry name" value="IMP_1"/>
    <property type="match status" value="1"/>
</dbReference>
<comment type="cofactor">
    <cofactor evidence="2 8 9">
        <name>Mg(2+)</name>
        <dbReference type="ChEBI" id="CHEBI:18420"/>
    </cofactor>
</comment>
<dbReference type="GO" id="GO:0046872">
    <property type="term" value="F:metal ion binding"/>
    <property type="evidence" value="ECO:0007669"/>
    <property type="project" value="UniProtKB-KW"/>
</dbReference>
<dbReference type="Pfam" id="PF00459">
    <property type="entry name" value="Inositol_P"/>
    <property type="match status" value="1"/>
</dbReference>
<keyword evidence="6" id="KW-0804">Transcription</keyword>
<evidence type="ECO:0000256" key="7">
    <source>
        <dbReference type="ARBA" id="ARBA00022842"/>
    </source>
</evidence>
<dbReference type="SUPFAM" id="SSF56655">
    <property type="entry name" value="Carbohydrate phosphatase"/>
    <property type="match status" value="1"/>
</dbReference>
<evidence type="ECO:0000256" key="1">
    <source>
        <dbReference type="ARBA" id="ARBA00001033"/>
    </source>
</evidence>
<organism evidence="10 11">
    <name type="scientific">Marinobacter fuscus</name>
    <dbReference type="NCBI Taxonomy" id="2109942"/>
    <lineage>
        <taxon>Bacteria</taxon>
        <taxon>Pseudomonadati</taxon>
        <taxon>Pseudomonadota</taxon>
        <taxon>Gammaproteobacteria</taxon>
        <taxon>Pseudomonadales</taxon>
        <taxon>Marinobacteraceae</taxon>
        <taxon>Marinobacter</taxon>
    </lineage>
</organism>
<dbReference type="EMBL" id="PXNP01000104">
    <property type="protein sequence ID" value="PSF05245.1"/>
    <property type="molecule type" value="Genomic_DNA"/>
</dbReference>
<protein>
    <recommendedName>
        <fullName evidence="9">Inositol-1-monophosphatase</fullName>
        <ecNumber evidence="9">3.1.3.25</ecNumber>
    </recommendedName>
</protein>
<comment type="similarity">
    <text evidence="3 9">Belongs to the inositol monophosphatase superfamily.</text>
</comment>
<dbReference type="PROSITE" id="PS00630">
    <property type="entry name" value="IMP_2"/>
    <property type="match status" value="1"/>
</dbReference>
<name>A0A2T1K593_9GAMM</name>
<keyword evidence="11" id="KW-1185">Reference proteome</keyword>
<dbReference type="RefSeq" id="WP_106764855.1">
    <property type="nucleotide sequence ID" value="NZ_PXNP01000104.1"/>
</dbReference>
<keyword evidence="4 8" id="KW-0479">Metal-binding</keyword>
<feature type="binding site" evidence="8">
    <location>
        <position position="95"/>
    </location>
    <ligand>
        <name>Mg(2+)</name>
        <dbReference type="ChEBI" id="CHEBI:18420"/>
        <label>1</label>
        <note>catalytic</note>
    </ligand>
</feature>
<feature type="binding site" evidence="8">
    <location>
        <position position="218"/>
    </location>
    <ligand>
        <name>Mg(2+)</name>
        <dbReference type="ChEBI" id="CHEBI:18420"/>
        <label>1</label>
        <note>catalytic</note>
    </ligand>
</feature>
<comment type="catalytic activity">
    <reaction evidence="1 9">
        <text>a myo-inositol phosphate + H2O = myo-inositol + phosphate</text>
        <dbReference type="Rhea" id="RHEA:24056"/>
        <dbReference type="ChEBI" id="CHEBI:15377"/>
        <dbReference type="ChEBI" id="CHEBI:17268"/>
        <dbReference type="ChEBI" id="CHEBI:43474"/>
        <dbReference type="ChEBI" id="CHEBI:84139"/>
        <dbReference type="EC" id="3.1.3.25"/>
    </reaction>
</comment>
<keyword evidence="5 9" id="KW-0378">Hydrolase</keyword>
<evidence type="ECO:0000256" key="5">
    <source>
        <dbReference type="ARBA" id="ARBA00022801"/>
    </source>
</evidence>
<dbReference type="InterPro" id="IPR000760">
    <property type="entry name" value="Inositol_monophosphatase-like"/>
</dbReference>
<gene>
    <name evidence="10" type="ORF">C7H09_16760</name>
</gene>
<dbReference type="Gene3D" id="3.40.190.80">
    <property type="match status" value="1"/>
</dbReference>
<evidence type="ECO:0000313" key="11">
    <source>
        <dbReference type="Proteomes" id="UP000239866"/>
    </source>
</evidence>
<dbReference type="GO" id="GO:0046854">
    <property type="term" value="P:phosphatidylinositol phosphate biosynthetic process"/>
    <property type="evidence" value="ECO:0007669"/>
    <property type="project" value="InterPro"/>
</dbReference>
<evidence type="ECO:0000256" key="6">
    <source>
        <dbReference type="ARBA" id="ARBA00022814"/>
    </source>
</evidence>
<dbReference type="Gene3D" id="3.30.540.10">
    <property type="entry name" value="Fructose-1,6-Bisphosphatase, subunit A, domain 1"/>
    <property type="match status" value="1"/>
</dbReference>
<keyword evidence="6" id="KW-0889">Transcription antitermination</keyword>
<accession>A0A2T1K593</accession>
<comment type="caution">
    <text evidence="10">The sequence shown here is derived from an EMBL/GenBank/DDBJ whole genome shotgun (WGS) entry which is preliminary data.</text>
</comment>
<dbReference type="AlphaFoldDB" id="A0A2T1K593"/>
<evidence type="ECO:0000256" key="8">
    <source>
        <dbReference type="PIRSR" id="PIRSR600760-2"/>
    </source>
</evidence>
<evidence type="ECO:0000256" key="9">
    <source>
        <dbReference type="RuleBase" id="RU364068"/>
    </source>
</evidence>
<dbReference type="OrthoDB" id="9785695at2"/>
<dbReference type="FunFam" id="3.30.540.10:FF:000003">
    <property type="entry name" value="Inositol-1-monophosphatase"/>
    <property type="match status" value="1"/>
</dbReference>
<dbReference type="PRINTS" id="PR00377">
    <property type="entry name" value="IMPHPHTASES"/>
</dbReference>
<dbReference type="PANTHER" id="PTHR20854:SF4">
    <property type="entry name" value="INOSITOL-1-MONOPHOSPHATASE-RELATED"/>
    <property type="match status" value="1"/>
</dbReference>
<dbReference type="InterPro" id="IPR020550">
    <property type="entry name" value="Inositol_monophosphatase_CS"/>
</dbReference>
<dbReference type="GO" id="GO:0031564">
    <property type="term" value="P:transcription antitermination"/>
    <property type="evidence" value="ECO:0007669"/>
    <property type="project" value="UniProtKB-KW"/>
</dbReference>
<sequence>MSDSVSLQEITDFAEALAREAGELIRHERDQNTLRTDFKHQTELVTHADVMADEFITGAIRQRFPHHRILSEETMPDLTQAEQLDTPLWVIDPIDGTVNYAYGHPQVAISIAYAERGRVRAGVVHAPFAGETFRATEGDGATLNQAPIRHSGATDPRQSLFATGFPYTKDNLEPLVNRLNAMVHQCRDLRRIGSAALDICWVACGRLDIYYENVSPWDFAAARLIAKEAGAKVGHFGEVPEGYPADLYGRDILISAPAVWAPVRSILRTASGYD</sequence>
<keyword evidence="6" id="KW-0805">Transcription regulation</keyword>
<keyword evidence="7 8" id="KW-0460">Magnesium</keyword>